<dbReference type="GO" id="GO:0004333">
    <property type="term" value="F:fumarate hydratase activity"/>
    <property type="evidence" value="ECO:0007669"/>
    <property type="project" value="UniProtKB-EC"/>
</dbReference>
<reference evidence="4" key="1">
    <citation type="journal article" date="2015" name="Proc. Natl. Acad. Sci. U.S.A.">
        <title>Networks of energetic and metabolic interactions define dynamics in microbial communities.</title>
        <authorList>
            <person name="Embree M."/>
            <person name="Liu J.K."/>
            <person name="Al-Bassam M.M."/>
            <person name="Zengler K."/>
        </authorList>
    </citation>
    <scope>NUCLEOTIDE SEQUENCE</scope>
</reference>
<dbReference type="PANTHER" id="PTHR43351">
    <property type="entry name" value="L(+)-TARTRATE DEHYDRATASE SUBUNIT BETA"/>
    <property type="match status" value="1"/>
</dbReference>
<evidence type="ECO:0000256" key="1">
    <source>
        <dbReference type="ARBA" id="ARBA00008876"/>
    </source>
</evidence>
<dbReference type="AlphaFoldDB" id="A0A0W8FUF0"/>
<sequence length="198" mass="21441">MDIKQITSPFQQDIIKGLAVGDMVSISGRIVTGRDQIHKYLASGNKSPIDLSGLVIYHCGPVVIKEKGQWKITAAGPTTSMREEPYQAEIISKLRPGAIMGKGGMGEKTRKAMSECGCVYLHAAGGAAQYLAECITKVEGVYLEQFGQPESMWVLTIKDLPALVTMDSHGNSLHDTVLNDSSKRLLGLFSQPFKKSGK</sequence>
<dbReference type="SUPFAM" id="SSF117457">
    <property type="entry name" value="FumA C-terminal domain-like"/>
    <property type="match status" value="1"/>
</dbReference>
<dbReference type="PANTHER" id="PTHR43351:SF2">
    <property type="entry name" value="L(+)-TARTRATE DEHYDRATASE SUBUNIT BETA-RELATED"/>
    <property type="match status" value="1"/>
</dbReference>
<protein>
    <submittedName>
        <fullName evidence="4">Fumarate hydratase class i, aerobic</fullName>
        <ecNumber evidence="4">4.2.1.2</ecNumber>
    </submittedName>
</protein>
<dbReference type="InterPro" id="IPR036660">
    <property type="entry name" value="Fe-S_hydroAse_TtdB_cat_sf"/>
</dbReference>
<dbReference type="InterPro" id="IPR004647">
    <property type="entry name" value="Fe-S_hydro-lyase_TtdB-typ_cat"/>
</dbReference>
<gene>
    <name evidence="4" type="ORF">ASZ90_005655</name>
</gene>
<keyword evidence="2 4" id="KW-0456">Lyase</keyword>
<accession>A0A0W8FUF0</accession>
<comment type="caution">
    <text evidence="4">The sequence shown here is derived from an EMBL/GenBank/DDBJ whole genome shotgun (WGS) entry which is preliminary data.</text>
</comment>
<feature type="domain" description="Fe-S hydro-lyase tartrate dehydratase beta-type catalytic" evidence="3">
    <location>
        <begin position="10"/>
        <end position="176"/>
    </location>
</feature>
<evidence type="ECO:0000256" key="2">
    <source>
        <dbReference type="ARBA" id="ARBA00023239"/>
    </source>
</evidence>
<evidence type="ECO:0000313" key="4">
    <source>
        <dbReference type="EMBL" id="KUG24543.1"/>
    </source>
</evidence>
<dbReference type="Gene3D" id="3.20.130.10">
    <property type="entry name" value="Fe-S hydro-lyase, tartrate dehydratase beta-type, catalytic domain"/>
    <property type="match status" value="1"/>
</dbReference>
<dbReference type="NCBIfam" id="TIGR00723">
    <property type="entry name" value="ttdB_fumA_fumB"/>
    <property type="match status" value="1"/>
</dbReference>
<comment type="similarity">
    <text evidence="1">Belongs to the class-I fumarase family.</text>
</comment>
<name>A0A0W8FUF0_9ZZZZ</name>
<dbReference type="EC" id="4.2.1.2" evidence="4"/>
<dbReference type="Pfam" id="PF05683">
    <property type="entry name" value="Fumerase_C"/>
    <property type="match status" value="1"/>
</dbReference>
<dbReference type="EMBL" id="LNQE01000844">
    <property type="protein sequence ID" value="KUG24543.1"/>
    <property type="molecule type" value="Genomic_DNA"/>
</dbReference>
<organism evidence="4">
    <name type="scientific">hydrocarbon metagenome</name>
    <dbReference type="NCBI Taxonomy" id="938273"/>
    <lineage>
        <taxon>unclassified sequences</taxon>
        <taxon>metagenomes</taxon>
        <taxon>ecological metagenomes</taxon>
    </lineage>
</organism>
<proteinExistence type="inferred from homology"/>
<evidence type="ECO:0000259" key="3">
    <source>
        <dbReference type="Pfam" id="PF05683"/>
    </source>
</evidence>